<dbReference type="Gene3D" id="3.40.50.150">
    <property type="entry name" value="Vaccinia Virus protein VP39"/>
    <property type="match status" value="1"/>
</dbReference>
<dbReference type="AlphaFoldDB" id="A0A381UL45"/>
<dbReference type="PANTHER" id="PTHR32319">
    <property type="entry name" value="BACTERIAL HEMOLYSIN-LIKE PROTEIN"/>
    <property type="match status" value="1"/>
</dbReference>
<feature type="domain" description="Ribosomal RNA methyltransferase FtsJ" evidence="2">
    <location>
        <begin position="7"/>
        <end position="187"/>
    </location>
</feature>
<reference evidence="3" key="1">
    <citation type="submission" date="2018-05" db="EMBL/GenBank/DDBJ databases">
        <authorList>
            <person name="Lanie J.A."/>
            <person name="Ng W.-L."/>
            <person name="Kazmierczak K.M."/>
            <person name="Andrzejewski T.M."/>
            <person name="Davidsen T.M."/>
            <person name="Wayne K.J."/>
            <person name="Tettelin H."/>
            <person name="Glass J.I."/>
            <person name="Rusch D."/>
            <person name="Podicherti R."/>
            <person name="Tsui H.-C.T."/>
            <person name="Winkler M.E."/>
        </authorList>
    </citation>
    <scope>NUCLEOTIDE SEQUENCE</scope>
</reference>
<dbReference type="InterPro" id="IPR047048">
    <property type="entry name" value="TlyA"/>
</dbReference>
<protein>
    <recommendedName>
        <fullName evidence="2">Ribosomal RNA methyltransferase FtsJ domain-containing protein</fullName>
    </recommendedName>
</protein>
<dbReference type="GO" id="GO:0003723">
    <property type="term" value="F:RNA binding"/>
    <property type="evidence" value="ECO:0007669"/>
    <property type="project" value="UniProtKB-KW"/>
</dbReference>
<dbReference type="SUPFAM" id="SSF53335">
    <property type="entry name" value="S-adenosyl-L-methionine-dependent methyltransferases"/>
    <property type="match status" value="1"/>
</dbReference>
<accession>A0A381UL45</accession>
<keyword evidence="1" id="KW-0694">RNA-binding</keyword>
<proteinExistence type="predicted"/>
<dbReference type="GO" id="GO:0032259">
    <property type="term" value="P:methylation"/>
    <property type="evidence" value="ECO:0007669"/>
    <property type="project" value="InterPro"/>
</dbReference>
<evidence type="ECO:0000259" key="2">
    <source>
        <dbReference type="Pfam" id="PF01728"/>
    </source>
</evidence>
<name>A0A381UL45_9ZZZZ</name>
<sequence>MGEDHPFASRGGIKLQHALEQFKIDVGNKIALDIGASTGGFTDCLLQKGVKKIYAVDVGYGQLDWKLRNDPRVICMDRINARNLKREDLCDDPQLVVVDVSFISLKLILPSLFKILKQQNELVALVKPQFEVGKDEVENKGIIKDPRKRTNVLLRLNSFISEQCWVLCHLTESPIQGQKGNREYLIHCVPTGNSLSEEDIRKVVGD</sequence>
<evidence type="ECO:0000313" key="3">
    <source>
        <dbReference type="EMBL" id="SVA28902.1"/>
    </source>
</evidence>
<dbReference type="NCBIfam" id="TIGR00478">
    <property type="entry name" value="tly"/>
    <property type="match status" value="1"/>
</dbReference>
<dbReference type="Pfam" id="PF01728">
    <property type="entry name" value="FtsJ"/>
    <property type="match status" value="1"/>
</dbReference>
<dbReference type="InterPro" id="IPR029063">
    <property type="entry name" value="SAM-dependent_MTases_sf"/>
</dbReference>
<evidence type="ECO:0000256" key="1">
    <source>
        <dbReference type="ARBA" id="ARBA00022884"/>
    </source>
</evidence>
<organism evidence="3">
    <name type="scientific">marine metagenome</name>
    <dbReference type="NCBI Taxonomy" id="408172"/>
    <lineage>
        <taxon>unclassified sequences</taxon>
        <taxon>metagenomes</taxon>
        <taxon>ecological metagenomes</taxon>
    </lineage>
</organism>
<gene>
    <name evidence="3" type="ORF">METZ01_LOCUS81756</name>
</gene>
<dbReference type="InterPro" id="IPR002877">
    <property type="entry name" value="RNA_MeTrfase_FtsJ_dom"/>
</dbReference>
<dbReference type="PANTHER" id="PTHR32319:SF0">
    <property type="entry name" value="BACTERIAL HEMOLYSIN-LIKE PROTEIN"/>
    <property type="match status" value="1"/>
</dbReference>
<dbReference type="EMBL" id="UINC01006663">
    <property type="protein sequence ID" value="SVA28902.1"/>
    <property type="molecule type" value="Genomic_DNA"/>
</dbReference>
<dbReference type="GO" id="GO:0008168">
    <property type="term" value="F:methyltransferase activity"/>
    <property type="evidence" value="ECO:0007669"/>
    <property type="project" value="InterPro"/>
</dbReference>
<dbReference type="InterPro" id="IPR004538">
    <property type="entry name" value="Hemolysin_A/TlyA"/>
</dbReference>